<dbReference type="EMBL" id="AP014800">
    <property type="protein sequence ID" value="BAQ67218.1"/>
    <property type="molecule type" value="Genomic_DNA"/>
</dbReference>
<sequence>MSDRTLLGPDGAPLAPAIHANTGSALVSRKILAGRAGQSFNGARDLYETLGYPLSLMPEDYVDAYLRQDIAARIVDAYPDATWREAPEVNGPDEVREAFGKLDARLHIWRALHRADRLAGLGHYGVLLLGLDGGQPMDQPVRGNRFTLLYVQPHSERTAQIVRWEDNPKSPRFGRPLLYRITSGVNWTGAGAGQKSFIVHHSRVIHIAERALEDESIGTPRLERVWNRLMDLDKLLGGSAEMYWQNVAMLMHLKADLEVQWNPDEAEALKAQVEEMQHGLRRWLRTRGVDASNIAPGLQGADPANHIDKQIDMIAGATGIPKRILIGSEAGELASSQDENNFVGRVEERREQFAGPSIAMPFLTRCTELGILPSGADGIAWPENDTLGEVARAEIAEKNAQAIATYANAPGAELIVSPAEFRETLGYKAAQPKVAEDDDLGAEGVIQFNAARHV</sequence>
<evidence type="ECO:0000313" key="3">
    <source>
        <dbReference type="Proteomes" id="UP000064912"/>
    </source>
</evidence>
<name>A0A0D6AWF6_RHOSU</name>
<dbReference type="Pfam" id="PF06381">
    <property type="entry name" value="Phage_portal_3"/>
    <property type="match status" value="1"/>
</dbReference>
<dbReference type="InterPro" id="IPR024459">
    <property type="entry name" value="Acb1-like_N"/>
</dbReference>
<dbReference type="PATRIC" id="fig|35806.4.peg.46"/>
<accession>A0A0D6AWF6</accession>
<gene>
    <name evidence="2" type="ORF">NHU_00046</name>
</gene>
<evidence type="ECO:0000259" key="1">
    <source>
        <dbReference type="Pfam" id="PF06381"/>
    </source>
</evidence>
<organism evidence="2 3">
    <name type="scientific">Rhodovulum sulfidophilum</name>
    <name type="common">Rhodobacter sulfidophilus</name>
    <dbReference type="NCBI Taxonomy" id="35806"/>
    <lineage>
        <taxon>Bacteria</taxon>
        <taxon>Pseudomonadati</taxon>
        <taxon>Pseudomonadota</taxon>
        <taxon>Alphaproteobacteria</taxon>
        <taxon>Rhodobacterales</taxon>
        <taxon>Paracoccaceae</taxon>
        <taxon>Rhodovulum</taxon>
    </lineage>
</organism>
<dbReference type="Proteomes" id="UP000064912">
    <property type="component" value="Chromosome"/>
</dbReference>
<protein>
    <recommendedName>
        <fullName evidence="1">Anti-CBASS protein Acb1-like N-terminal domain-containing protein</fullName>
    </recommendedName>
</protein>
<evidence type="ECO:0000313" key="2">
    <source>
        <dbReference type="EMBL" id="BAQ67218.1"/>
    </source>
</evidence>
<reference evidence="2 3" key="1">
    <citation type="submission" date="2015-02" db="EMBL/GenBank/DDBJ databases">
        <title>Genome sequene of Rhodovulum sulfidophilum DSM 2351.</title>
        <authorList>
            <person name="Nagao N."/>
        </authorList>
    </citation>
    <scope>NUCLEOTIDE SEQUENCE [LARGE SCALE GENOMIC DNA]</scope>
    <source>
        <strain evidence="2 3">DSM 2351</strain>
    </source>
</reference>
<proteinExistence type="predicted"/>
<dbReference type="KEGG" id="rsu:NHU_00046"/>
<dbReference type="AlphaFoldDB" id="A0A0D6AWF6"/>
<feature type="domain" description="Anti-CBASS protein Acb1-like N-terminal" evidence="1">
    <location>
        <begin position="61"/>
        <end position="404"/>
    </location>
</feature>